<comment type="cofactor">
    <cofactor evidence="1">
        <name>FAD</name>
        <dbReference type="ChEBI" id="CHEBI:57692"/>
    </cofactor>
</comment>
<evidence type="ECO:0000256" key="6">
    <source>
        <dbReference type="ARBA" id="ARBA00023033"/>
    </source>
</evidence>
<evidence type="ECO:0000256" key="8">
    <source>
        <dbReference type="SAM" id="Phobius"/>
    </source>
</evidence>
<dbReference type="InterPro" id="IPR036188">
    <property type="entry name" value="FAD/NAD-bd_sf"/>
</dbReference>
<dbReference type="PANTHER" id="PTHR46028:SF2">
    <property type="entry name" value="KYNURENINE 3-MONOOXYGENASE"/>
    <property type="match status" value="1"/>
</dbReference>
<keyword evidence="5" id="KW-0560">Oxidoreductase</keyword>
<evidence type="ECO:0000259" key="9">
    <source>
        <dbReference type="Pfam" id="PF01494"/>
    </source>
</evidence>
<keyword evidence="3" id="KW-0274">FAD</keyword>
<feature type="domain" description="FAD-binding" evidence="9">
    <location>
        <begin position="82"/>
        <end position="435"/>
    </location>
</feature>
<sequence>MDPQPWVVRRGAVACGHGPRSARHEALAPSGVRRWRGRRRRRTTTTTTTTQGTSSSSVLGEASVASTSSASDGGGDKAFSNALVVGGGPAGLAAAIMLAQQGWSGVKVVDRLPPPPVASHPIYSNAPERSYNLGVSGRGQKFLDSIGALGDVKRFSAENFGRMTWDEQGNSTVTLRPEIAEEIYQAICIQRDRLTAVLLEYCERYEEIEVSHGVAVDSVTWPSGSPEVTLQGGEVVRPSLLVGADGFNSVVARALDESKLSEFKIQSWADKNTRVYKTVPLDYDICGNPGEWKRDLNFSANSQGGADVTLEVLPTMEGKGVGVTLYKPDNEAIKGADTAEKAKELFKTNFPQFYDVVPERSFTDFASQRDQKLPLFQYAKNALHGPKTVCVGDSIHTVKPYFGLGVNSAFEDVGVLKACLEAHHVDNPGDDGLDKALAAFTEGHKRNVETLVKMSRTFDGGFLFFVLPIILDSIFHKLLPQVFSTNCIRMLQKHNMSFAEAGQIKRRDRALQVSIIAMVFLPCFALLLRVLRWLVTP</sequence>
<proteinExistence type="predicted"/>
<keyword evidence="8" id="KW-0472">Membrane</keyword>
<gene>
    <name evidence="10" type="ORF">A3770_01p01770</name>
</gene>
<feature type="compositionally biased region" description="Low complexity" evidence="7">
    <location>
        <begin position="60"/>
        <end position="75"/>
    </location>
</feature>
<dbReference type="SUPFAM" id="SSF51905">
    <property type="entry name" value="FAD/NAD(P)-binding domain"/>
    <property type="match status" value="1"/>
</dbReference>
<feature type="compositionally biased region" description="Basic residues" evidence="7">
    <location>
        <begin position="33"/>
        <end position="43"/>
    </location>
</feature>
<keyword evidence="6" id="KW-0503">Monooxygenase</keyword>
<evidence type="ECO:0000256" key="1">
    <source>
        <dbReference type="ARBA" id="ARBA00001974"/>
    </source>
</evidence>
<dbReference type="Pfam" id="PF01494">
    <property type="entry name" value="FAD_binding_3"/>
    <property type="match status" value="1"/>
</dbReference>
<evidence type="ECO:0000256" key="2">
    <source>
        <dbReference type="ARBA" id="ARBA00022630"/>
    </source>
</evidence>
<dbReference type="STRING" id="1764295.A0A5B8MBN0"/>
<keyword evidence="2" id="KW-0285">Flavoprotein</keyword>
<evidence type="ECO:0000256" key="7">
    <source>
        <dbReference type="SAM" id="MobiDB-lite"/>
    </source>
</evidence>
<keyword evidence="4" id="KW-0521">NADP</keyword>
<dbReference type="GO" id="GO:0004502">
    <property type="term" value="F:kynurenine 3-monooxygenase activity"/>
    <property type="evidence" value="ECO:0007669"/>
    <property type="project" value="TreeGrafter"/>
</dbReference>
<dbReference type="GO" id="GO:0071949">
    <property type="term" value="F:FAD binding"/>
    <property type="evidence" value="ECO:0007669"/>
    <property type="project" value="InterPro"/>
</dbReference>
<dbReference type="PRINTS" id="PR00420">
    <property type="entry name" value="RNGMNOXGNASE"/>
</dbReference>
<dbReference type="EMBL" id="CP031034">
    <property type="protein sequence ID" value="QDZ17659.1"/>
    <property type="molecule type" value="Genomic_DNA"/>
</dbReference>
<evidence type="ECO:0000313" key="10">
    <source>
        <dbReference type="EMBL" id="QDZ17659.1"/>
    </source>
</evidence>
<dbReference type="Gene3D" id="3.50.50.60">
    <property type="entry name" value="FAD/NAD(P)-binding domain"/>
    <property type="match status" value="1"/>
</dbReference>
<evidence type="ECO:0000256" key="4">
    <source>
        <dbReference type="ARBA" id="ARBA00022857"/>
    </source>
</evidence>
<feature type="transmembrane region" description="Helical" evidence="8">
    <location>
        <begin position="513"/>
        <end position="535"/>
    </location>
</feature>
<keyword evidence="8" id="KW-1133">Transmembrane helix</keyword>
<dbReference type="GO" id="GO:0070189">
    <property type="term" value="P:kynurenine metabolic process"/>
    <property type="evidence" value="ECO:0007669"/>
    <property type="project" value="TreeGrafter"/>
</dbReference>
<dbReference type="InterPro" id="IPR002938">
    <property type="entry name" value="FAD-bd"/>
</dbReference>
<protein>
    <submittedName>
        <fullName evidence="10">Aromatic-ring hydroxylase-like</fullName>
    </submittedName>
</protein>
<name>A0A5B8MBN0_9CHLO</name>
<dbReference type="AlphaFoldDB" id="A0A5B8MBN0"/>
<accession>A0A5B8MBN0</accession>
<evidence type="ECO:0000256" key="3">
    <source>
        <dbReference type="ARBA" id="ARBA00022827"/>
    </source>
</evidence>
<dbReference type="PANTHER" id="PTHR46028">
    <property type="entry name" value="KYNURENINE 3-MONOOXYGENASE"/>
    <property type="match status" value="1"/>
</dbReference>
<feature type="region of interest" description="Disordered" evidence="7">
    <location>
        <begin position="16"/>
        <end position="75"/>
    </location>
</feature>
<dbReference type="OrthoDB" id="10053569at2759"/>
<keyword evidence="8" id="KW-0812">Transmembrane</keyword>
<keyword evidence="11" id="KW-1185">Reference proteome</keyword>
<reference evidence="10 11" key="1">
    <citation type="submission" date="2018-07" db="EMBL/GenBank/DDBJ databases">
        <title>The complete nuclear genome of the prasinophyte Chloropicon primus (CCMP1205).</title>
        <authorList>
            <person name="Pombert J.-F."/>
            <person name="Otis C."/>
            <person name="Turmel M."/>
            <person name="Lemieux C."/>
        </authorList>
    </citation>
    <scope>NUCLEOTIDE SEQUENCE [LARGE SCALE GENOMIC DNA]</scope>
    <source>
        <strain evidence="10 11">CCMP1205</strain>
    </source>
</reference>
<evidence type="ECO:0000256" key="5">
    <source>
        <dbReference type="ARBA" id="ARBA00023002"/>
    </source>
</evidence>
<evidence type="ECO:0000313" key="11">
    <source>
        <dbReference type="Proteomes" id="UP000316726"/>
    </source>
</evidence>
<dbReference type="Proteomes" id="UP000316726">
    <property type="component" value="Chromosome 1"/>
</dbReference>
<feature type="transmembrane region" description="Helical" evidence="8">
    <location>
        <begin position="460"/>
        <end position="479"/>
    </location>
</feature>
<organism evidence="10 11">
    <name type="scientific">Chloropicon primus</name>
    <dbReference type="NCBI Taxonomy" id="1764295"/>
    <lineage>
        <taxon>Eukaryota</taxon>
        <taxon>Viridiplantae</taxon>
        <taxon>Chlorophyta</taxon>
        <taxon>Chloropicophyceae</taxon>
        <taxon>Chloropicales</taxon>
        <taxon>Chloropicaceae</taxon>
        <taxon>Chloropicon</taxon>
    </lineage>
</organism>